<reference evidence="3" key="1">
    <citation type="submission" date="2017-05" db="EMBL/GenBank/DDBJ databases">
        <authorList>
            <person name="Song R."/>
            <person name="Chenine A.L."/>
            <person name="Ruprecht R.M."/>
        </authorList>
    </citation>
    <scope>NUCLEOTIDE SEQUENCE [LARGE SCALE GENOMIC DNA]</scope>
</reference>
<dbReference type="CDD" id="cd18186">
    <property type="entry name" value="BTB_POZ_ZBTB_KLHL-like"/>
    <property type="match status" value="1"/>
</dbReference>
<dbReference type="PROSITE" id="PS50097">
    <property type="entry name" value="BTB"/>
    <property type="match status" value="1"/>
</dbReference>
<sequence>MAVEAPTVTGSRFSGPLVTFKVGAQSDAIATFTVHENLIRDGHDFFHAAMDKRWKEGQRHEIELPDDQPEVIGSFIEWLYTEKIAVTSTHLLQNEDSDKQYIRLAHLYVFGEKVQSVAFRNAVLSAILMARDGAGTITSTYSPITEAVRVIYSGTVAGSPARKLMVHIHVETGHSDWFGKDATLHCPEFLFDIAIALMDKRPRIALRLYDTREEWFIQG</sequence>
<protein>
    <recommendedName>
        <fullName evidence="1">BTB domain-containing protein</fullName>
    </recommendedName>
</protein>
<accession>A0A2H1G5I5</accession>
<dbReference type="PANTHER" id="PTHR47843">
    <property type="entry name" value="BTB DOMAIN-CONTAINING PROTEIN-RELATED"/>
    <property type="match status" value="1"/>
</dbReference>
<dbReference type="AlphaFoldDB" id="A0A2H1G5I5"/>
<proteinExistence type="predicted"/>
<evidence type="ECO:0000313" key="2">
    <source>
        <dbReference type="EMBL" id="SMR48825.1"/>
    </source>
</evidence>
<dbReference type="Pfam" id="PF00651">
    <property type="entry name" value="BTB"/>
    <property type="match status" value="1"/>
</dbReference>
<dbReference type="SUPFAM" id="SSF54695">
    <property type="entry name" value="POZ domain"/>
    <property type="match status" value="1"/>
</dbReference>
<name>A0A2H1G5I5_ZYMTR</name>
<dbReference type="Gene3D" id="3.30.710.10">
    <property type="entry name" value="Potassium Channel Kv1.1, Chain A"/>
    <property type="match status" value="1"/>
</dbReference>
<dbReference type="PANTHER" id="PTHR47843:SF2">
    <property type="entry name" value="BTB DOMAIN-CONTAINING PROTEIN"/>
    <property type="match status" value="1"/>
</dbReference>
<feature type="domain" description="BTB" evidence="1">
    <location>
        <begin position="16"/>
        <end position="88"/>
    </location>
</feature>
<organism evidence="2 3">
    <name type="scientific">Zymoseptoria tritici ST99CH_1E4</name>
    <dbReference type="NCBI Taxonomy" id="1276532"/>
    <lineage>
        <taxon>Eukaryota</taxon>
        <taxon>Fungi</taxon>
        <taxon>Dikarya</taxon>
        <taxon>Ascomycota</taxon>
        <taxon>Pezizomycotina</taxon>
        <taxon>Dothideomycetes</taxon>
        <taxon>Dothideomycetidae</taxon>
        <taxon>Mycosphaerellales</taxon>
        <taxon>Mycosphaerellaceae</taxon>
        <taxon>Zymoseptoria</taxon>
    </lineage>
</organism>
<dbReference type="Proteomes" id="UP000245764">
    <property type="component" value="Chromosome 3"/>
</dbReference>
<evidence type="ECO:0000259" key="1">
    <source>
        <dbReference type="PROSITE" id="PS50097"/>
    </source>
</evidence>
<dbReference type="EMBL" id="LT854255">
    <property type="protein sequence ID" value="SMR48825.1"/>
    <property type="molecule type" value="Genomic_DNA"/>
</dbReference>
<dbReference type="InterPro" id="IPR000210">
    <property type="entry name" value="BTB/POZ_dom"/>
</dbReference>
<evidence type="ECO:0000313" key="3">
    <source>
        <dbReference type="Proteomes" id="UP000245764"/>
    </source>
</evidence>
<gene>
    <name evidence="2" type="ORF">ZT1E4_G4217</name>
</gene>
<dbReference type="InterPro" id="IPR011333">
    <property type="entry name" value="SKP1/BTB/POZ_sf"/>
</dbReference>